<dbReference type="AlphaFoldDB" id="A0A645GFR5"/>
<dbReference type="EMBL" id="VSSQ01075042">
    <property type="protein sequence ID" value="MPN25757.1"/>
    <property type="molecule type" value="Genomic_DNA"/>
</dbReference>
<protein>
    <submittedName>
        <fullName evidence="1">Uncharacterized protein</fullName>
    </submittedName>
</protein>
<accession>A0A645GFR5</accession>
<gene>
    <name evidence="1" type="ORF">SDC9_173172</name>
</gene>
<reference evidence="1" key="1">
    <citation type="submission" date="2019-08" db="EMBL/GenBank/DDBJ databases">
        <authorList>
            <person name="Kucharzyk K."/>
            <person name="Murdoch R.W."/>
            <person name="Higgins S."/>
            <person name="Loffler F."/>
        </authorList>
    </citation>
    <scope>NUCLEOTIDE SEQUENCE</scope>
</reference>
<proteinExistence type="predicted"/>
<sequence>MDKHCAENRLDIPQCGRMIHSAVIPSRRKGLHRQQMVALGEGKRKLCAPLALRQDLMIQCDGMAIKQLRKVHRNFYRCSAIAQNDLINGLTVGRYCPVTPLQAGKFTDIGWAFFCARIGQQPAVYEKDGPAAVQIRRC</sequence>
<organism evidence="1">
    <name type="scientific">bioreactor metagenome</name>
    <dbReference type="NCBI Taxonomy" id="1076179"/>
    <lineage>
        <taxon>unclassified sequences</taxon>
        <taxon>metagenomes</taxon>
        <taxon>ecological metagenomes</taxon>
    </lineage>
</organism>
<name>A0A645GFR5_9ZZZZ</name>
<comment type="caution">
    <text evidence="1">The sequence shown here is derived from an EMBL/GenBank/DDBJ whole genome shotgun (WGS) entry which is preliminary data.</text>
</comment>
<evidence type="ECO:0000313" key="1">
    <source>
        <dbReference type="EMBL" id="MPN25757.1"/>
    </source>
</evidence>